<organism evidence="3 4">
    <name type="scientific">Magallana gigas</name>
    <name type="common">Pacific oyster</name>
    <name type="synonym">Crassostrea gigas</name>
    <dbReference type="NCBI Taxonomy" id="29159"/>
    <lineage>
        <taxon>Eukaryota</taxon>
        <taxon>Metazoa</taxon>
        <taxon>Spiralia</taxon>
        <taxon>Lophotrochozoa</taxon>
        <taxon>Mollusca</taxon>
        <taxon>Bivalvia</taxon>
        <taxon>Autobranchia</taxon>
        <taxon>Pteriomorphia</taxon>
        <taxon>Ostreida</taxon>
        <taxon>Ostreoidea</taxon>
        <taxon>Ostreidae</taxon>
        <taxon>Magallana</taxon>
    </lineage>
</organism>
<accession>A0A8W8I1R7</accession>
<feature type="domain" description="PEX14-like helix-turn-helix" evidence="2">
    <location>
        <begin position="22"/>
        <end position="67"/>
    </location>
</feature>
<dbReference type="InterPro" id="IPR058841">
    <property type="entry name" value="HTH_76"/>
</dbReference>
<dbReference type="InterPro" id="IPR040554">
    <property type="entry name" value="KPWE_PEX14_dom"/>
</dbReference>
<dbReference type="Pfam" id="PF17733">
    <property type="entry name" value="KPWE_dom"/>
    <property type="match status" value="1"/>
</dbReference>
<reference evidence="3" key="1">
    <citation type="submission" date="2022-08" db="UniProtKB">
        <authorList>
            <consortium name="EnsemblMetazoa"/>
        </authorList>
    </citation>
    <scope>IDENTIFICATION</scope>
    <source>
        <strain evidence="3">05x7-T-G4-1.051#20</strain>
    </source>
</reference>
<dbReference type="Pfam" id="PF25871">
    <property type="entry name" value="HTH_76"/>
    <property type="match status" value="1"/>
</dbReference>
<protein>
    <submittedName>
        <fullName evidence="3">Uncharacterized protein</fullName>
    </submittedName>
</protein>
<dbReference type="EnsemblMetazoa" id="G11910.2">
    <property type="protein sequence ID" value="G11910.2:cds"/>
    <property type="gene ID" value="G11910"/>
</dbReference>
<evidence type="ECO:0000313" key="4">
    <source>
        <dbReference type="Proteomes" id="UP000005408"/>
    </source>
</evidence>
<dbReference type="PANTHER" id="PTHR36855:SF1">
    <property type="entry name" value="PEROXISOME MEMBRANE ANCHOR PROTEIN PEX14P N-TERMINAL DOMAIN-CONTAINING PROTEIN"/>
    <property type="match status" value="1"/>
</dbReference>
<dbReference type="PANTHER" id="PTHR36855">
    <property type="entry name" value="CHROMOSOME 10, WHOLE GENOME SHOTGUN SEQUENCE"/>
    <property type="match status" value="1"/>
</dbReference>
<name>A0A8W8I1R7_MAGGI</name>
<dbReference type="Proteomes" id="UP000005408">
    <property type="component" value="Unassembled WGS sequence"/>
</dbReference>
<sequence length="192" mass="21874">MRGLPMSYSSGSGFQLKVKEGSGLEKIFKTSSLETPERFMQAKILYFSKKFKKKITTTDYENWLKNTNVAADKKTIKDKEITEDKDFNTPKQTNDLNINTCVSTDETDFSVSETQDDSKIKVKNIQKWREGIEIKTVLSDRENCEGPSFGQVIDMVSKGIPLPGLTDLEIKPLDMEPTMTKMERKAKPWEQG</sequence>
<keyword evidence="4" id="KW-1185">Reference proteome</keyword>
<dbReference type="AlphaFoldDB" id="A0A8W8I1R7"/>
<evidence type="ECO:0000259" key="2">
    <source>
        <dbReference type="Pfam" id="PF25871"/>
    </source>
</evidence>
<feature type="domain" description="Peroxisomal membrane protein PEX14-like KPWE" evidence="1">
    <location>
        <begin position="147"/>
        <end position="191"/>
    </location>
</feature>
<evidence type="ECO:0000313" key="3">
    <source>
        <dbReference type="EnsemblMetazoa" id="G11910.2:cds"/>
    </source>
</evidence>
<evidence type="ECO:0000259" key="1">
    <source>
        <dbReference type="Pfam" id="PF17733"/>
    </source>
</evidence>
<proteinExistence type="predicted"/>